<dbReference type="Proteomes" id="UP000645257">
    <property type="component" value="Unassembled WGS sequence"/>
</dbReference>
<keyword evidence="4" id="KW-1185">Reference proteome</keyword>
<dbReference type="EMBL" id="BMYX01000001">
    <property type="protein sequence ID" value="GGY04361.1"/>
    <property type="molecule type" value="Genomic_DNA"/>
</dbReference>
<evidence type="ECO:0000313" key="3">
    <source>
        <dbReference type="EMBL" id="GGY04361.1"/>
    </source>
</evidence>
<comment type="caution">
    <text evidence="3">The sequence shown here is derived from an EMBL/GenBank/DDBJ whole genome shotgun (WGS) entry which is preliminary data.</text>
</comment>
<evidence type="ECO:0000313" key="4">
    <source>
        <dbReference type="Proteomes" id="UP000645257"/>
    </source>
</evidence>
<accession>A0A918U7F7</accession>
<evidence type="ECO:0000256" key="1">
    <source>
        <dbReference type="SAM" id="MobiDB-lite"/>
    </source>
</evidence>
<feature type="region of interest" description="Disordered" evidence="1">
    <location>
        <begin position="94"/>
        <end position="117"/>
    </location>
</feature>
<proteinExistence type="predicted"/>
<reference evidence="3" key="1">
    <citation type="journal article" date="2014" name="Int. J. Syst. Evol. Microbiol.">
        <title>Complete genome sequence of Corynebacterium casei LMG S-19264T (=DSM 44701T), isolated from a smear-ripened cheese.</title>
        <authorList>
            <consortium name="US DOE Joint Genome Institute (JGI-PGF)"/>
            <person name="Walter F."/>
            <person name="Albersmeier A."/>
            <person name="Kalinowski J."/>
            <person name="Ruckert C."/>
        </authorList>
    </citation>
    <scope>NUCLEOTIDE SEQUENCE</scope>
    <source>
        <strain evidence="3">KCTC 32182</strain>
    </source>
</reference>
<keyword evidence="2" id="KW-0732">Signal</keyword>
<organism evidence="3 4">
    <name type="scientific">Paludibacterium paludis</name>
    <dbReference type="NCBI Taxonomy" id="1225769"/>
    <lineage>
        <taxon>Bacteria</taxon>
        <taxon>Pseudomonadati</taxon>
        <taxon>Pseudomonadota</taxon>
        <taxon>Betaproteobacteria</taxon>
        <taxon>Neisseriales</taxon>
        <taxon>Chromobacteriaceae</taxon>
        <taxon>Paludibacterium</taxon>
    </lineage>
</organism>
<name>A0A918U7F7_9NEIS</name>
<dbReference type="RefSeq" id="WP_189530511.1">
    <property type="nucleotide sequence ID" value="NZ_BMYX01000001.1"/>
</dbReference>
<protein>
    <submittedName>
        <fullName evidence="3">Uncharacterized protein</fullName>
    </submittedName>
</protein>
<feature type="chain" id="PRO_5037277475" evidence="2">
    <location>
        <begin position="21"/>
        <end position="117"/>
    </location>
</feature>
<reference evidence="3" key="2">
    <citation type="submission" date="2020-09" db="EMBL/GenBank/DDBJ databases">
        <authorList>
            <person name="Sun Q."/>
            <person name="Kim S."/>
        </authorList>
    </citation>
    <scope>NUCLEOTIDE SEQUENCE</scope>
    <source>
        <strain evidence="3">KCTC 32182</strain>
    </source>
</reference>
<dbReference type="AlphaFoldDB" id="A0A918U7F7"/>
<evidence type="ECO:0000256" key="2">
    <source>
        <dbReference type="SAM" id="SignalP"/>
    </source>
</evidence>
<gene>
    <name evidence="3" type="ORF">GCM10011289_03590</name>
</gene>
<feature type="signal peptide" evidence="2">
    <location>
        <begin position="1"/>
        <end position="20"/>
    </location>
</feature>
<sequence>MNRILIGAVLLCAVNGAALAEESEPAESCVAVVVDGVRTLPYECLSRQLTPPEALARAARTSRLALSARTAERPANELGLFNRSATAIRMGSNFGVSASAQRPPPPSDYSPLLPTGR</sequence>